<sequence length="491" mass="52796">MYSFALLALVGTTALASPIASRQASLSCNNNQDDGMVYQVPGGGQYAIHCAQDYHGGDMSSTVTNTFEECIAACDATPGCVDVSYLGSGSCYMKNELTSLNPSSLVWTATKFINGVEDTPITCDNNHSNGIIYQAANAQYEIMCGVDFFGGDMSSIQTDIFEDCIKACDATSGCIDVSYNGGTCYMKNQLTSSTPQTSAWVWTAVNIAESFTQPSAPQGPSCVNNAADKTLYTSTAGVVYDIYCGIDYYGGDLASATVADFASCLDACDATDGCIDVSFNPPAYCYMKSQFSTPSADSNVWTAVKRGSNHNDFTILSVFYSDADITQQAVQNFLVQDTLTINTFTQNLVAMAGYDPLPGWRKSISILYKFGQETRTLVLEENSGVFAVPPGPLTPISNHKVAQPYSQMEGVTSLVIVDVVYGPAVIRDQTVWDNIYKSVANHEQWCFENSLMGGDPWYGVLKSAVIWYEHAGTTSVISLAGIEHSCVNIGF</sequence>
<feature type="domain" description="Apple" evidence="2">
    <location>
        <begin position="146"/>
        <end position="187"/>
    </location>
</feature>
<dbReference type="InterPro" id="IPR003609">
    <property type="entry name" value="Pan_app"/>
</dbReference>
<dbReference type="Proteomes" id="UP000250266">
    <property type="component" value="Unassembled WGS sequence"/>
</dbReference>
<reference evidence="3 4" key="1">
    <citation type="journal article" date="2016" name="Nat. Commun.">
        <title>Ectomycorrhizal ecology is imprinted in the genome of the dominant symbiotic fungus Cenococcum geophilum.</title>
        <authorList>
            <consortium name="DOE Joint Genome Institute"/>
            <person name="Peter M."/>
            <person name="Kohler A."/>
            <person name="Ohm R.A."/>
            <person name="Kuo A."/>
            <person name="Krutzmann J."/>
            <person name="Morin E."/>
            <person name="Arend M."/>
            <person name="Barry K.W."/>
            <person name="Binder M."/>
            <person name="Choi C."/>
            <person name="Clum A."/>
            <person name="Copeland A."/>
            <person name="Grisel N."/>
            <person name="Haridas S."/>
            <person name="Kipfer T."/>
            <person name="LaButti K."/>
            <person name="Lindquist E."/>
            <person name="Lipzen A."/>
            <person name="Maire R."/>
            <person name="Meier B."/>
            <person name="Mihaltcheva S."/>
            <person name="Molinier V."/>
            <person name="Murat C."/>
            <person name="Poggeler S."/>
            <person name="Quandt C.A."/>
            <person name="Sperisen C."/>
            <person name="Tritt A."/>
            <person name="Tisserant E."/>
            <person name="Crous P.W."/>
            <person name="Henrissat B."/>
            <person name="Nehls U."/>
            <person name="Egli S."/>
            <person name="Spatafora J.W."/>
            <person name="Grigoriev I.V."/>
            <person name="Martin F.M."/>
        </authorList>
    </citation>
    <scope>NUCLEOTIDE SEQUENCE [LARGE SCALE GENOMIC DNA]</scope>
    <source>
        <strain evidence="3 4">CBS 459.81</strain>
    </source>
</reference>
<evidence type="ECO:0000256" key="1">
    <source>
        <dbReference type="SAM" id="SignalP"/>
    </source>
</evidence>
<feature type="chain" id="PRO_5034080788" description="Apple domain-containing protein" evidence="1">
    <location>
        <begin position="17"/>
        <end position="491"/>
    </location>
</feature>
<dbReference type="PANTHER" id="PTHR33946:SF4">
    <property type="entry name" value="COAGULATION FACTOR XI"/>
    <property type="match status" value="1"/>
</dbReference>
<name>A0A8E2E7D1_9PEZI</name>
<dbReference type="PANTHER" id="PTHR33946">
    <property type="match status" value="1"/>
</dbReference>
<keyword evidence="4" id="KW-1185">Reference proteome</keyword>
<feature type="signal peptide" evidence="1">
    <location>
        <begin position="1"/>
        <end position="16"/>
    </location>
</feature>
<feature type="domain" description="Apple" evidence="2">
    <location>
        <begin position="246"/>
        <end position="288"/>
    </location>
</feature>
<dbReference type="AlphaFoldDB" id="A0A8E2E7D1"/>
<organism evidence="3 4">
    <name type="scientific">Lepidopterella palustris CBS 459.81</name>
    <dbReference type="NCBI Taxonomy" id="1314670"/>
    <lineage>
        <taxon>Eukaryota</taxon>
        <taxon>Fungi</taxon>
        <taxon>Dikarya</taxon>
        <taxon>Ascomycota</taxon>
        <taxon>Pezizomycotina</taxon>
        <taxon>Dothideomycetes</taxon>
        <taxon>Pleosporomycetidae</taxon>
        <taxon>Mytilinidiales</taxon>
        <taxon>Argynnaceae</taxon>
        <taxon>Lepidopterella</taxon>
    </lineage>
</organism>
<evidence type="ECO:0000313" key="3">
    <source>
        <dbReference type="EMBL" id="OCK78534.1"/>
    </source>
</evidence>
<keyword evidence="1" id="KW-0732">Signal</keyword>
<proteinExistence type="predicted"/>
<dbReference type="EMBL" id="KV745054">
    <property type="protein sequence ID" value="OCK78534.1"/>
    <property type="molecule type" value="Genomic_DNA"/>
</dbReference>
<dbReference type="Pfam" id="PF14295">
    <property type="entry name" value="PAN_4"/>
    <property type="match status" value="3"/>
</dbReference>
<dbReference type="Gene3D" id="3.50.4.10">
    <property type="entry name" value="Hepatocyte Growth Factor"/>
    <property type="match status" value="3"/>
</dbReference>
<feature type="domain" description="Apple" evidence="2">
    <location>
        <begin position="53"/>
        <end position="94"/>
    </location>
</feature>
<dbReference type="OrthoDB" id="160645at2759"/>
<gene>
    <name evidence="3" type="ORF">K432DRAFT_356620</name>
</gene>
<protein>
    <recommendedName>
        <fullName evidence="2">Apple domain-containing protein</fullName>
    </recommendedName>
</protein>
<evidence type="ECO:0000259" key="2">
    <source>
        <dbReference type="Pfam" id="PF14295"/>
    </source>
</evidence>
<evidence type="ECO:0000313" key="4">
    <source>
        <dbReference type="Proteomes" id="UP000250266"/>
    </source>
</evidence>
<accession>A0A8E2E7D1</accession>